<protein>
    <submittedName>
        <fullName evidence="5">ANTAR domain-containing protein</fullName>
    </submittedName>
</protein>
<evidence type="ECO:0000313" key="5">
    <source>
        <dbReference type="EMBL" id="MBL1100678.1"/>
    </source>
</evidence>
<dbReference type="PROSITE" id="PS50921">
    <property type="entry name" value="ANTAR"/>
    <property type="match status" value="1"/>
</dbReference>
<dbReference type="InterPro" id="IPR003018">
    <property type="entry name" value="GAF"/>
</dbReference>
<name>A0ABS1NL00_9ACTN</name>
<evidence type="ECO:0000256" key="2">
    <source>
        <dbReference type="ARBA" id="ARBA00023163"/>
    </source>
</evidence>
<dbReference type="Gene3D" id="3.30.450.40">
    <property type="match status" value="1"/>
</dbReference>
<feature type="domain" description="STAS" evidence="3">
    <location>
        <begin position="11"/>
        <end position="107"/>
    </location>
</feature>
<evidence type="ECO:0000256" key="1">
    <source>
        <dbReference type="ARBA" id="ARBA00023015"/>
    </source>
</evidence>
<dbReference type="SMART" id="SM01012">
    <property type="entry name" value="ANTAR"/>
    <property type="match status" value="1"/>
</dbReference>
<dbReference type="InterPro" id="IPR036513">
    <property type="entry name" value="STAS_dom_sf"/>
</dbReference>
<dbReference type="Gene3D" id="1.10.10.10">
    <property type="entry name" value="Winged helix-like DNA-binding domain superfamily/Winged helix DNA-binding domain"/>
    <property type="match status" value="1"/>
</dbReference>
<dbReference type="InterPro" id="IPR002645">
    <property type="entry name" value="STAS_dom"/>
</dbReference>
<evidence type="ECO:0000259" key="3">
    <source>
        <dbReference type="PROSITE" id="PS50801"/>
    </source>
</evidence>
<sequence length="408" mass="43553">MYQTSGPGRTLRPDGDLDRPDHPLFSAVLRAGLRGRTGAVVVDLSQVRTVTADGMRGLLDCVRSLHATGGTLLLAAAPEAVARLLGLTLVDSGVRLFPTVAEAQRAVAPDAPPATGAGTAAGAERETAVAREAELERLRQETADLRGKLRSHPLIAQAQGILLERYRLAAPETAFALLKESSQAHNVKLRTLAAALVDVPRPAPGSALWFPGRVRRPAPPLPLLPETHHRGANRGAVVKRVLHQALETVGCEMGDLQLIDSARRLRMEQHHGFDQEFIDFFAVVGEGETTCALAAEHGRPVMSDVATERVFSDTARELILSTGSRTVHSIPMTGGSGQVVGVFSLHVARAGRHLTAGEDRMLAHLAAQGGAWLEWHESTILRDALEHLHQRATRDRGAPSASSGPPHG</sequence>
<evidence type="ECO:0000313" key="6">
    <source>
        <dbReference type="Proteomes" id="UP000634229"/>
    </source>
</evidence>
<keyword evidence="6" id="KW-1185">Reference proteome</keyword>
<dbReference type="Gene3D" id="3.30.750.24">
    <property type="entry name" value="STAS domain"/>
    <property type="match status" value="1"/>
</dbReference>
<dbReference type="InterPro" id="IPR036388">
    <property type="entry name" value="WH-like_DNA-bd_sf"/>
</dbReference>
<dbReference type="EMBL" id="JAERRF010000021">
    <property type="protein sequence ID" value="MBL1100678.1"/>
    <property type="molecule type" value="Genomic_DNA"/>
</dbReference>
<proteinExistence type="predicted"/>
<dbReference type="RefSeq" id="WP_201879417.1">
    <property type="nucleotide sequence ID" value="NZ_JAERRF010000021.1"/>
</dbReference>
<comment type="caution">
    <text evidence="5">The sequence shown here is derived from an EMBL/GenBank/DDBJ whole genome shotgun (WGS) entry which is preliminary data.</text>
</comment>
<keyword evidence="1" id="KW-0805">Transcription regulation</keyword>
<evidence type="ECO:0000259" key="4">
    <source>
        <dbReference type="PROSITE" id="PS50921"/>
    </source>
</evidence>
<dbReference type="CDD" id="cd07043">
    <property type="entry name" value="STAS_anti-anti-sigma_factors"/>
    <property type="match status" value="1"/>
</dbReference>
<dbReference type="Pfam" id="PF03861">
    <property type="entry name" value="ANTAR"/>
    <property type="match status" value="1"/>
</dbReference>
<gene>
    <name evidence="5" type="ORF">JK363_29260</name>
</gene>
<reference evidence="5 6" key="1">
    <citation type="submission" date="2021-01" db="EMBL/GenBank/DDBJ databases">
        <title>WGS of actinomycetes isolated from Thailand.</title>
        <authorList>
            <person name="Thawai C."/>
        </authorList>
    </citation>
    <scope>NUCLEOTIDE SEQUENCE [LARGE SCALE GENOMIC DNA]</scope>
    <source>
        <strain evidence="5 6">CA1R205</strain>
    </source>
</reference>
<dbReference type="PROSITE" id="PS50801">
    <property type="entry name" value="STAS"/>
    <property type="match status" value="1"/>
</dbReference>
<dbReference type="InterPro" id="IPR029016">
    <property type="entry name" value="GAF-like_dom_sf"/>
</dbReference>
<dbReference type="InterPro" id="IPR005561">
    <property type="entry name" value="ANTAR"/>
</dbReference>
<organism evidence="5 6">
    <name type="scientific">Streptomyces coffeae</name>
    <dbReference type="NCBI Taxonomy" id="621382"/>
    <lineage>
        <taxon>Bacteria</taxon>
        <taxon>Bacillati</taxon>
        <taxon>Actinomycetota</taxon>
        <taxon>Actinomycetes</taxon>
        <taxon>Kitasatosporales</taxon>
        <taxon>Streptomycetaceae</taxon>
        <taxon>Streptomyces</taxon>
    </lineage>
</organism>
<dbReference type="Proteomes" id="UP000634229">
    <property type="component" value="Unassembled WGS sequence"/>
</dbReference>
<dbReference type="Pfam" id="PF13185">
    <property type="entry name" value="GAF_2"/>
    <property type="match status" value="1"/>
</dbReference>
<feature type="domain" description="ANTAR" evidence="4">
    <location>
        <begin position="135"/>
        <end position="197"/>
    </location>
</feature>
<keyword evidence="2" id="KW-0804">Transcription</keyword>
<dbReference type="SUPFAM" id="SSF52091">
    <property type="entry name" value="SpoIIaa-like"/>
    <property type="match status" value="1"/>
</dbReference>
<dbReference type="Pfam" id="PF01740">
    <property type="entry name" value="STAS"/>
    <property type="match status" value="1"/>
</dbReference>
<dbReference type="SUPFAM" id="SSF55781">
    <property type="entry name" value="GAF domain-like"/>
    <property type="match status" value="1"/>
</dbReference>
<accession>A0ABS1NL00</accession>